<organism evidence="1 2">
    <name type="scientific">Alteribacter lacisalsi</name>
    <dbReference type="NCBI Taxonomy" id="2045244"/>
    <lineage>
        <taxon>Bacteria</taxon>
        <taxon>Bacillati</taxon>
        <taxon>Bacillota</taxon>
        <taxon>Bacilli</taxon>
        <taxon>Bacillales</taxon>
        <taxon>Bacillaceae</taxon>
        <taxon>Alteribacter</taxon>
    </lineage>
</organism>
<evidence type="ECO:0000313" key="2">
    <source>
        <dbReference type="Proteomes" id="UP000248066"/>
    </source>
</evidence>
<proteinExistence type="predicted"/>
<reference evidence="1 2" key="1">
    <citation type="submission" date="2017-10" db="EMBL/GenBank/DDBJ databases">
        <title>Bacillus sp. nov., a halophilic bacterium isolated from a Yangshapao Lake.</title>
        <authorList>
            <person name="Wang H."/>
        </authorList>
    </citation>
    <scope>NUCLEOTIDE SEQUENCE [LARGE SCALE GENOMIC DNA]</scope>
    <source>
        <strain evidence="1 2">YSP-3</strain>
    </source>
</reference>
<dbReference type="AlphaFoldDB" id="A0A2W0HJ10"/>
<keyword evidence="2" id="KW-1185">Reference proteome</keyword>
<gene>
    <name evidence="1" type="ORF">CR205_14970</name>
</gene>
<evidence type="ECO:0000313" key="1">
    <source>
        <dbReference type="EMBL" id="PYZ96972.1"/>
    </source>
</evidence>
<name>A0A2W0HJ10_9BACI</name>
<protein>
    <submittedName>
        <fullName evidence="1">Uncharacterized protein</fullName>
    </submittedName>
</protein>
<dbReference type="EMBL" id="PDOF01000002">
    <property type="protein sequence ID" value="PYZ96972.1"/>
    <property type="molecule type" value="Genomic_DNA"/>
</dbReference>
<sequence length="162" mass="18516">MKQILPLVLIAALIAVAIVYFQDPEEEAETEEPYWETNLTSNQNDNEWEMIVFLDEGEDGADIGVQLEYQLEPRELEKFEFTFLIDKPANGFFVKETELEDFDGTFEYREACDFCSDPARFTETGLNTKVRLTWNAGGETHSTSIGGQPIPVRALMAFEEEQ</sequence>
<accession>A0A2W0HJ10</accession>
<dbReference type="Proteomes" id="UP000248066">
    <property type="component" value="Unassembled WGS sequence"/>
</dbReference>
<comment type="caution">
    <text evidence="1">The sequence shown here is derived from an EMBL/GenBank/DDBJ whole genome shotgun (WGS) entry which is preliminary data.</text>
</comment>